<keyword evidence="5" id="KW-1185">Reference proteome</keyword>
<feature type="compositionally biased region" description="Basic and acidic residues" evidence="2">
    <location>
        <begin position="20"/>
        <end position="29"/>
    </location>
</feature>
<dbReference type="PANTHER" id="PTHR15032:SF4">
    <property type="entry name" value="N-ACYL-PHOSPHATIDYLETHANOLAMINE-HYDROLYZING PHOSPHOLIPASE D"/>
    <property type="match status" value="1"/>
</dbReference>
<evidence type="ECO:0000259" key="3">
    <source>
        <dbReference type="Pfam" id="PF12706"/>
    </source>
</evidence>
<dbReference type="AlphaFoldDB" id="A0A507BGD1"/>
<dbReference type="FunCoup" id="A0A507BGD1">
    <property type="interactions" value="43"/>
</dbReference>
<protein>
    <recommendedName>
        <fullName evidence="3">Metallo-beta-lactamase domain-containing protein</fullName>
    </recommendedName>
</protein>
<sequence>MASTQTSFVTTVTKPVPSKARPDDADSKPHHATPGKVFKNPWPSFVYRPGRSIGLELVYRSWTGKAKKMVTEGHGIPVQKATFLPSRHIKSTDAGKDAASSDGRLLSQDTIRATWLGHACFYVEFPSGLRVLFDPVFEDRCSPVSWFGPRRFTEVPTTIADIPFVDACFISHAHYDHLSQATVLRLKEKHPNCHFFVGLGIKKFFTGLGIDKCTELDWWEDAELRVRSEDTADKAAAAEIAAQVSCLPAQHASNRGAFDENHSLWASWAVCSGGKSVWFAGDTGYRAISADIPEEARSKYTPELHRRFPCCPAFKQIGELKGPFDLGLLPIGAYEPRLLFSSLHSNPYDSVNIFVDTRCRRALAMHWGTWDLATEEAVMEPPEMLKEALRSKKLPETGVFDTCGIGESVEV</sequence>
<feature type="binding site" evidence="1">
    <location>
        <position position="175"/>
    </location>
    <ligand>
        <name>an N-acyl-1,2-diacyl-sn-glycero-3-phosphoethanolamine</name>
        <dbReference type="ChEBI" id="CHEBI:62537"/>
    </ligand>
</feature>
<comment type="caution">
    <text evidence="4">The sequence shown here is derived from an EMBL/GenBank/DDBJ whole genome shotgun (WGS) entry which is preliminary data.</text>
</comment>
<name>A0A507BGD1_9PEZI</name>
<dbReference type="InParanoid" id="A0A507BGD1"/>
<dbReference type="Gene3D" id="3.60.15.10">
    <property type="entry name" value="Ribonuclease Z/Hydroxyacylglutathione hydrolase-like"/>
    <property type="match status" value="1"/>
</dbReference>
<accession>A0A507BGD1</accession>
<dbReference type="PANTHER" id="PTHR15032">
    <property type="entry name" value="N-ACYL-PHOSPHATIDYLETHANOLAMINE-HYDROLYZING PHOSPHOLIPASE D"/>
    <property type="match status" value="1"/>
</dbReference>
<proteinExistence type="predicted"/>
<dbReference type="SUPFAM" id="SSF56281">
    <property type="entry name" value="Metallo-hydrolase/oxidoreductase"/>
    <property type="match status" value="1"/>
</dbReference>
<dbReference type="InterPro" id="IPR024884">
    <property type="entry name" value="NAPE-PLD"/>
</dbReference>
<dbReference type="InterPro" id="IPR001279">
    <property type="entry name" value="Metallo-B-lactamas"/>
</dbReference>
<dbReference type="STRING" id="1093900.A0A507BGD1"/>
<reference evidence="4 5" key="1">
    <citation type="submission" date="2019-06" db="EMBL/GenBank/DDBJ databases">
        <title>Draft genome sequence of the filamentous fungus Phialemoniopsis curvata isolated from diesel fuel.</title>
        <authorList>
            <person name="Varaljay V.A."/>
            <person name="Lyon W.J."/>
            <person name="Crouch A.L."/>
            <person name="Drake C.E."/>
            <person name="Hollomon J.M."/>
            <person name="Nadeau L.J."/>
            <person name="Nunn H.S."/>
            <person name="Stevenson B.S."/>
            <person name="Bojanowski C.L."/>
            <person name="Crookes-Goodson W.J."/>
        </authorList>
    </citation>
    <scope>NUCLEOTIDE SEQUENCE [LARGE SCALE GENOMIC DNA]</scope>
    <source>
        <strain evidence="4 5">D216</strain>
    </source>
</reference>
<evidence type="ECO:0000256" key="1">
    <source>
        <dbReference type="PIRSR" id="PIRSR038896-50"/>
    </source>
</evidence>
<feature type="domain" description="Metallo-beta-lactamase" evidence="3">
    <location>
        <begin position="130"/>
        <end position="367"/>
    </location>
</feature>
<dbReference type="GO" id="GO:0070291">
    <property type="term" value="P:N-acylethanolamine metabolic process"/>
    <property type="evidence" value="ECO:0007669"/>
    <property type="project" value="TreeGrafter"/>
</dbReference>
<dbReference type="Pfam" id="PF12706">
    <property type="entry name" value="Lactamase_B_2"/>
    <property type="match status" value="1"/>
</dbReference>
<evidence type="ECO:0000313" key="4">
    <source>
        <dbReference type="EMBL" id="TPX16379.1"/>
    </source>
</evidence>
<dbReference type="GO" id="GO:0070292">
    <property type="term" value="P:N-acylphosphatidylethanolamine metabolic process"/>
    <property type="evidence" value="ECO:0007669"/>
    <property type="project" value="TreeGrafter"/>
</dbReference>
<evidence type="ECO:0000256" key="2">
    <source>
        <dbReference type="SAM" id="MobiDB-lite"/>
    </source>
</evidence>
<dbReference type="PIRSF" id="PIRSF038896">
    <property type="entry name" value="NAPE-PLD"/>
    <property type="match status" value="1"/>
</dbReference>
<organism evidence="4 5">
    <name type="scientific">Thyridium curvatum</name>
    <dbReference type="NCBI Taxonomy" id="1093900"/>
    <lineage>
        <taxon>Eukaryota</taxon>
        <taxon>Fungi</taxon>
        <taxon>Dikarya</taxon>
        <taxon>Ascomycota</taxon>
        <taxon>Pezizomycotina</taxon>
        <taxon>Sordariomycetes</taxon>
        <taxon>Sordariomycetidae</taxon>
        <taxon>Thyridiales</taxon>
        <taxon>Thyridiaceae</taxon>
        <taxon>Thyridium</taxon>
    </lineage>
</organism>
<feature type="region of interest" description="Disordered" evidence="2">
    <location>
        <begin position="1"/>
        <end position="36"/>
    </location>
</feature>
<feature type="binding site" evidence="1">
    <location>
        <position position="344"/>
    </location>
    <ligand>
        <name>an N-acyl-1,2-diacyl-sn-glycero-3-phosphoethanolamine</name>
        <dbReference type="ChEBI" id="CHEBI:62537"/>
    </ligand>
</feature>
<dbReference type="EMBL" id="SKBQ01000018">
    <property type="protein sequence ID" value="TPX16379.1"/>
    <property type="molecule type" value="Genomic_DNA"/>
</dbReference>
<dbReference type="GeneID" id="41971475"/>
<evidence type="ECO:0000313" key="5">
    <source>
        <dbReference type="Proteomes" id="UP000319257"/>
    </source>
</evidence>
<dbReference type="GO" id="GO:0008270">
    <property type="term" value="F:zinc ion binding"/>
    <property type="evidence" value="ECO:0007669"/>
    <property type="project" value="InterPro"/>
</dbReference>
<dbReference type="GO" id="GO:0005737">
    <property type="term" value="C:cytoplasm"/>
    <property type="evidence" value="ECO:0007669"/>
    <property type="project" value="TreeGrafter"/>
</dbReference>
<dbReference type="OrthoDB" id="332863at2759"/>
<dbReference type="GO" id="GO:0070290">
    <property type="term" value="F:N-acylphosphatidylethanolamine-specific phospholipase D activity"/>
    <property type="evidence" value="ECO:0007669"/>
    <property type="project" value="InterPro"/>
</dbReference>
<gene>
    <name evidence="4" type="ORF">E0L32_004028</name>
</gene>
<feature type="compositionally biased region" description="Polar residues" evidence="2">
    <location>
        <begin position="1"/>
        <end position="13"/>
    </location>
</feature>
<dbReference type="InterPro" id="IPR036866">
    <property type="entry name" value="RibonucZ/Hydroxyglut_hydro"/>
</dbReference>
<dbReference type="RefSeq" id="XP_030998090.1">
    <property type="nucleotide sequence ID" value="XM_031138393.1"/>
</dbReference>
<dbReference type="Proteomes" id="UP000319257">
    <property type="component" value="Unassembled WGS sequence"/>
</dbReference>